<gene>
    <name evidence="1" type="ORF">PHYPSEUDO_009247</name>
</gene>
<protein>
    <submittedName>
        <fullName evidence="1">Uncharacterized protein</fullName>
    </submittedName>
</protein>
<keyword evidence="2" id="KW-1185">Reference proteome</keyword>
<proteinExistence type="predicted"/>
<comment type="caution">
    <text evidence="1">The sequence shown here is derived from an EMBL/GenBank/DDBJ whole genome shotgun (WGS) entry which is preliminary data.</text>
</comment>
<dbReference type="Proteomes" id="UP000694044">
    <property type="component" value="Unassembled WGS sequence"/>
</dbReference>
<organism evidence="1 2">
    <name type="scientific">Phytophthora pseudosyringae</name>
    <dbReference type="NCBI Taxonomy" id="221518"/>
    <lineage>
        <taxon>Eukaryota</taxon>
        <taxon>Sar</taxon>
        <taxon>Stramenopiles</taxon>
        <taxon>Oomycota</taxon>
        <taxon>Peronosporomycetes</taxon>
        <taxon>Peronosporales</taxon>
        <taxon>Peronosporaceae</taxon>
        <taxon>Phytophthora</taxon>
    </lineage>
</organism>
<sequence>MIQYPVEVLGALMVVGTYWLACFVRSSSALHSPWITLMEPLNGVDAMKPFHTLQGHLQASPANYVDAAASADHAAHGRQRSSWSDEFKMHSLTTECWSGSTTWLW</sequence>
<reference evidence="1" key="1">
    <citation type="submission" date="2021-02" db="EMBL/GenBank/DDBJ databases">
        <authorList>
            <person name="Palmer J.M."/>
        </authorList>
    </citation>
    <scope>NUCLEOTIDE SEQUENCE</scope>
    <source>
        <strain evidence="1">SCRP734</strain>
    </source>
</reference>
<evidence type="ECO:0000313" key="2">
    <source>
        <dbReference type="Proteomes" id="UP000694044"/>
    </source>
</evidence>
<dbReference type="EMBL" id="JAGDFM010000381">
    <property type="protein sequence ID" value="KAG7378986.1"/>
    <property type="molecule type" value="Genomic_DNA"/>
</dbReference>
<name>A0A8T1VDF4_9STRA</name>
<dbReference type="OrthoDB" id="73653at2759"/>
<accession>A0A8T1VDF4</accession>
<evidence type="ECO:0000313" key="1">
    <source>
        <dbReference type="EMBL" id="KAG7378986.1"/>
    </source>
</evidence>
<dbReference type="AlphaFoldDB" id="A0A8T1VDF4"/>